<reference evidence="1" key="1">
    <citation type="submission" date="2015-07" db="EMBL/GenBank/DDBJ databases">
        <title>MeaNS - Measles Nucleotide Surveillance Program.</title>
        <authorList>
            <person name="Tran T."/>
            <person name="Druce J."/>
        </authorList>
    </citation>
    <scope>NUCLEOTIDE SEQUENCE</scope>
    <source>
        <strain evidence="1">UCB-OBI-ISO-001</strain>
        <tissue evidence="1">Gonad</tissue>
    </source>
</reference>
<accession>A0A0L8GP22</accession>
<name>A0A0L8GP22_OCTBM</name>
<organism evidence="1">
    <name type="scientific">Octopus bimaculoides</name>
    <name type="common">California two-spotted octopus</name>
    <dbReference type="NCBI Taxonomy" id="37653"/>
    <lineage>
        <taxon>Eukaryota</taxon>
        <taxon>Metazoa</taxon>
        <taxon>Spiralia</taxon>
        <taxon>Lophotrochozoa</taxon>
        <taxon>Mollusca</taxon>
        <taxon>Cephalopoda</taxon>
        <taxon>Coleoidea</taxon>
        <taxon>Octopodiformes</taxon>
        <taxon>Octopoda</taxon>
        <taxon>Incirrata</taxon>
        <taxon>Octopodidae</taxon>
        <taxon>Octopus</taxon>
    </lineage>
</organism>
<protein>
    <submittedName>
        <fullName evidence="1">Uncharacterized protein</fullName>
    </submittedName>
</protein>
<gene>
    <name evidence="1" type="ORF">OCBIM_22030903mg</name>
</gene>
<evidence type="ECO:0000313" key="1">
    <source>
        <dbReference type="EMBL" id="KOF78360.1"/>
    </source>
</evidence>
<dbReference type="EMBL" id="KQ421117">
    <property type="protein sequence ID" value="KOF78360.1"/>
    <property type="molecule type" value="Genomic_DNA"/>
</dbReference>
<dbReference type="AlphaFoldDB" id="A0A0L8GP22"/>
<proteinExistence type="predicted"/>
<sequence>MIWSLSVYQNITTQYFFLITHLTAHTLRIKLYPINTYYSRAQTIFSLNRICCNSCLHTFKIVL</sequence>